<evidence type="ECO:0000256" key="1">
    <source>
        <dbReference type="PIRSR" id="PIRSR001359-1"/>
    </source>
</evidence>
<feature type="binding site" evidence="2">
    <location>
        <position position="174"/>
    </location>
    <ligand>
        <name>Zn(2+)</name>
        <dbReference type="ChEBI" id="CHEBI:29105"/>
        <label>1</label>
        <note>catalytic</note>
    </ligand>
</feature>
<dbReference type="Gene3D" id="3.20.20.70">
    <property type="entry name" value="Aldolase class I"/>
    <property type="match status" value="1"/>
</dbReference>
<dbReference type="SUPFAM" id="SSF51569">
    <property type="entry name" value="Aldolase"/>
    <property type="match status" value="1"/>
</dbReference>
<feature type="binding site" evidence="2">
    <location>
        <position position="81"/>
    </location>
    <ligand>
        <name>Zn(2+)</name>
        <dbReference type="ChEBI" id="CHEBI:29105"/>
        <label>1</label>
        <note>catalytic</note>
    </ligand>
</feature>
<feature type="active site" description="Proton donor" evidence="1">
    <location>
        <position position="80"/>
    </location>
</feature>
<dbReference type="InterPro" id="IPR013785">
    <property type="entry name" value="Aldolase_TIM"/>
</dbReference>
<name>A0A367XUB0_9MICO</name>
<evidence type="ECO:0000313" key="3">
    <source>
        <dbReference type="EMBL" id="RCK56979.1"/>
    </source>
</evidence>
<dbReference type="PANTHER" id="PTHR30304">
    <property type="entry name" value="D-TAGATOSE-1,6-BISPHOSPHATE ALDOLASE"/>
    <property type="match status" value="1"/>
</dbReference>
<sequence>MLISGHDLLDVAHKNNFAIPAFNVADYHMFNGLIEISEEKNSPVIIAIHPNEINLLGFDVLRAIRERLHRSPVPATIHWDHGATTEQMIAAVQGGFTSVMLDASAEPFAENVAQTKRAVDIAHVVGVSVEGELGTIGKMESADGGIIYTDPADAVEFVKQTGVDSLAVAIGTRHGIYPADIKPELKLDLLREIKAAVGIPLVLHGGSNNPDDEIGEAARSGVNKINISSDVKVAFFEKLREVLEDRGLREPDAIMPPALEAMKAVAAQKIDLFGAAGKASLYTSPAAYKVNLFGSGQGETY</sequence>
<feature type="binding site" evidence="2">
    <location>
        <position position="132"/>
    </location>
    <ligand>
        <name>Zn(2+)</name>
        <dbReference type="ChEBI" id="CHEBI:29105"/>
        <label>2</label>
    </ligand>
</feature>
<evidence type="ECO:0000256" key="2">
    <source>
        <dbReference type="PIRSR" id="PIRSR001359-3"/>
    </source>
</evidence>
<protein>
    <submittedName>
        <fullName evidence="3">Ketose-bisphosphate aldolase</fullName>
    </submittedName>
</protein>
<feature type="binding site" evidence="2">
    <location>
        <position position="204"/>
    </location>
    <ligand>
        <name>Zn(2+)</name>
        <dbReference type="ChEBI" id="CHEBI:29105"/>
        <label>1</label>
        <note>catalytic</note>
    </ligand>
</feature>
<dbReference type="NCBIfam" id="TIGR00167">
    <property type="entry name" value="cbbA"/>
    <property type="match status" value="1"/>
</dbReference>
<dbReference type="CDD" id="cd00947">
    <property type="entry name" value="TBP_aldolase_IIB"/>
    <property type="match status" value="1"/>
</dbReference>
<organism evidence="3 4">
    <name type="scientific">Microbacterium sorbitolivorans</name>
    <dbReference type="NCBI Taxonomy" id="1867410"/>
    <lineage>
        <taxon>Bacteria</taxon>
        <taxon>Bacillati</taxon>
        <taxon>Actinomycetota</taxon>
        <taxon>Actinomycetes</taxon>
        <taxon>Micrococcales</taxon>
        <taxon>Microbacteriaceae</taxon>
        <taxon>Microbacterium</taxon>
    </lineage>
</organism>
<comment type="cofactor">
    <cofactor evidence="2">
        <name>Zn(2+)</name>
        <dbReference type="ChEBI" id="CHEBI:29105"/>
    </cofactor>
    <text evidence="2">Binds 2 Zn(2+) ions per subunit. One is catalytic and the other provides a structural contribution.</text>
</comment>
<evidence type="ECO:0000313" key="4">
    <source>
        <dbReference type="Proteomes" id="UP000253508"/>
    </source>
</evidence>
<dbReference type="InterPro" id="IPR050246">
    <property type="entry name" value="Class_II_FBP_aldolase"/>
</dbReference>
<reference evidence="3 4" key="1">
    <citation type="submission" date="2018-07" db="EMBL/GenBank/DDBJ databases">
        <title>Microbacterium endoborsara sp. nov., a novel actinobacterium isolated from Borszczowia aralocaspica.</title>
        <authorList>
            <person name="An D."/>
        </authorList>
    </citation>
    <scope>NUCLEOTIDE SEQUENCE [LARGE SCALE GENOMIC DNA]</scope>
    <source>
        <strain evidence="3 4">C1.15228</strain>
    </source>
</reference>
<keyword evidence="2" id="KW-0479">Metal-binding</keyword>
<accession>A0A367XUB0</accession>
<dbReference type="Proteomes" id="UP000253508">
    <property type="component" value="Unassembled WGS sequence"/>
</dbReference>
<dbReference type="PIRSF" id="PIRSF001359">
    <property type="entry name" value="F_bP_aldolase_II"/>
    <property type="match status" value="1"/>
</dbReference>
<dbReference type="PANTHER" id="PTHR30304:SF0">
    <property type="entry name" value="D-TAGATOSE-1,6-BISPHOSPHATE ALDOLASE SUBUNIT GATY-RELATED"/>
    <property type="match status" value="1"/>
</dbReference>
<dbReference type="AlphaFoldDB" id="A0A367XUB0"/>
<dbReference type="RefSeq" id="WP_114118420.1">
    <property type="nucleotide sequence ID" value="NZ_BMHU01000005.1"/>
</dbReference>
<feature type="binding site" evidence="2">
    <location>
        <position position="102"/>
    </location>
    <ligand>
        <name>Zn(2+)</name>
        <dbReference type="ChEBI" id="CHEBI:29105"/>
        <label>2</label>
    </ligand>
</feature>
<dbReference type="OrthoDB" id="9803995at2"/>
<comment type="caution">
    <text evidence="3">The sequence shown here is derived from an EMBL/GenBank/DDBJ whole genome shotgun (WGS) entry which is preliminary data.</text>
</comment>
<keyword evidence="4" id="KW-1185">Reference proteome</keyword>
<dbReference type="Pfam" id="PF01116">
    <property type="entry name" value="F_bP_aldolase"/>
    <property type="match status" value="1"/>
</dbReference>
<dbReference type="EMBL" id="QORO01000005">
    <property type="protein sequence ID" value="RCK56979.1"/>
    <property type="molecule type" value="Genomic_DNA"/>
</dbReference>
<gene>
    <name evidence="3" type="ORF">DTO57_11675</name>
</gene>
<dbReference type="GO" id="GO:0016832">
    <property type="term" value="F:aldehyde-lyase activity"/>
    <property type="evidence" value="ECO:0007669"/>
    <property type="project" value="InterPro"/>
</dbReference>
<proteinExistence type="predicted"/>
<dbReference type="InterPro" id="IPR000771">
    <property type="entry name" value="FBA_II"/>
</dbReference>
<dbReference type="GO" id="GO:0005975">
    <property type="term" value="P:carbohydrate metabolic process"/>
    <property type="evidence" value="ECO:0007669"/>
    <property type="project" value="InterPro"/>
</dbReference>
<dbReference type="GO" id="GO:0008270">
    <property type="term" value="F:zinc ion binding"/>
    <property type="evidence" value="ECO:0007669"/>
    <property type="project" value="InterPro"/>
</dbReference>
<keyword evidence="2" id="KW-0862">Zinc</keyword>